<keyword evidence="4" id="KW-1133">Transmembrane helix</keyword>
<dbReference type="Pfam" id="PF01494">
    <property type="entry name" value="FAD_binding_3"/>
    <property type="match status" value="1"/>
</dbReference>
<evidence type="ECO:0000313" key="6">
    <source>
        <dbReference type="EMBL" id="KAF9466699.1"/>
    </source>
</evidence>
<evidence type="ECO:0000256" key="3">
    <source>
        <dbReference type="ARBA" id="ARBA00023002"/>
    </source>
</evidence>
<dbReference type="PRINTS" id="PR00420">
    <property type="entry name" value="RNGMNOXGNASE"/>
</dbReference>
<dbReference type="PANTHER" id="PTHR46720:SF3">
    <property type="entry name" value="FAD-BINDING DOMAIN-CONTAINING PROTEIN-RELATED"/>
    <property type="match status" value="1"/>
</dbReference>
<proteinExistence type="predicted"/>
<reference evidence="6" key="1">
    <citation type="submission" date="2020-11" db="EMBL/GenBank/DDBJ databases">
        <authorList>
            <consortium name="DOE Joint Genome Institute"/>
            <person name="Ahrendt S."/>
            <person name="Riley R."/>
            <person name="Andreopoulos W."/>
            <person name="Labutti K."/>
            <person name="Pangilinan J."/>
            <person name="Ruiz-Duenas F.J."/>
            <person name="Barrasa J.M."/>
            <person name="Sanchez-Garcia M."/>
            <person name="Camarero S."/>
            <person name="Miyauchi S."/>
            <person name="Serrano A."/>
            <person name="Linde D."/>
            <person name="Babiker R."/>
            <person name="Drula E."/>
            <person name="Ayuso-Fernandez I."/>
            <person name="Pacheco R."/>
            <person name="Padilla G."/>
            <person name="Ferreira P."/>
            <person name="Barriuso J."/>
            <person name="Kellner H."/>
            <person name="Castanera R."/>
            <person name="Alfaro M."/>
            <person name="Ramirez L."/>
            <person name="Pisabarro A.G."/>
            <person name="Kuo A."/>
            <person name="Tritt A."/>
            <person name="Lipzen A."/>
            <person name="He G."/>
            <person name="Yan M."/>
            <person name="Ng V."/>
            <person name="Cullen D."/>
            <person name="Martin F."/>
            <person name="Rosso M.-N."/>
            <person name="Henrissat B."/>
            <person name="Hibbett D."/>
            <person name="Martinez A.T."/>
            <person name="Grigoriev I.V."/>
        </authorList>
    </citation>
    <scope>NUCLEOTIDE SEQUENCE</scope>
    <source>
        <strain evidence="6">CBS 247.69</strain>
    </source>
</reference>
<dbReference type="InterPro" id="IPR051104">
    <property type="entry name" value="FAD_monoxygenase"/>
</dbReference>
<accession>A0A9P5YCF7</accession>
<dbReference type="EMBL" id="MU150240">
    <property type="protein sequence ID" value="KAF9466699.1"/>
    <property type="molecule type" value="Genomic_DNA"/>
</dbReference>
<evidence type="ECO:0000259" key="5">
    <source>
        <dbReference type="Pfam" id="PF01494"/>
    </source>
</evidence>
<dbReference type="GO" id="GO:0016491">
    <property type="term" value="F:oxidoreductase activity"/>
    <property type="evidence" value="ECO:0007669"/>
    <property type="project" value="UniProtKB-KW"/>
</dbReference>
<comment type="caution">
    <text evidence="6">The sequence shown here is derived from an EMBL/GenBank/DDBJ whole genome shotgun (WGS) entry which is preliminary data.</text>
</comment>
<dbReference type="OrthoDB" id="417877at2759"/>
<keyword evidence="1" id="KW-0285">Flavoprotein</keyword>
<name>A0A9P5YCF7_9AGAR</name>
<evidence type="ECO:0000256" key="4">
    <source>
        <dbReference type="SAM" id="Phobius"/>
    </source>
</evidence>
<keyword evidence="2" id="KW-0274">FAD</keyword>
<dbReference type="GO" id="GO:0071949">
    <property type="term" value="F:FAD binding"/>
    <property type="evidence" value="ECO:0007669"/>
    <property type="project" value="InterPro"/>
</dbReference>
<evidence type="ECO:0000313" key="7">
    <source>
        <dbReference type="Proteomes" id="UP000807353"/>
    </source>
</evidence>
<dbReference type="Gene3D" id="3.50.50.60">
    <property type="entry name" value="FAD/NAD(P)-binding domain"/>
    <property type="match status" value="1"/>
</dbReference>
<gene>
    <name evidence="6" type="ORF">BDZ94DRAFT_130679</name>
</gene>
<evidence type="ECO:0000256" key="2">
    <source>
        <dbReference type="ARBA" id="ARBA00022827"/>
    </source>
</evidence>
<dbReference type="AlphaFoldDB" id="A0A9P5YCF7"/>
<keyword evidence="4" id="KW-0812">Transmembrane</keyword>
<dbReference type="InterPro" id="IPR002938">
    <property type="entry name" value="FAD-bd"/>
</dbReference>
<keyword evidence="3" id="KW-0560">Oxidoreductase</keyword>
<dbReference type="SUPFAM" id="SSF54373">
    <property type="entry name" value="FAD-linked reductases, C-terminal domain"/>
    <property type="match status" value="1"/>
</dbReference>
<dbReference type="SUPFAM" id="SSF51905">
    <property type="entry name" value="FAD/NAD(P)-binding domain"/>
    <property type="match status" value="1"/>
</dbReference>
<sequence length="436" mass="47114">MGSPETLHIAIIGGGIGGLALAVALSKSPYHNSIMVDIYEAAAEIAEIGAGIAMLPRTWEIMKILGLSTDLTGHLAHTPNTEPSIVFKFRKSDQCEGVAIKDLVMSGGMMTFHRADVQRVFLKHLGPNCRVHLSRRLVSFTESENKIQLNFGDNSRASCDLIVGADGVNSAVRKSLLRRLSPISEDLKISIEPSWSGIVVYRGLVSSELLAQHLPGHRALKNPMMYCGKNKHLVVYPVSQGRLINVAAFASQPGGEGTVFSGATVADVSNEELMTVYKGWEDEVQALLKCIEKPSRWAVHALSPLKIYASGQVALIGDAAHAMTPHQGSGAGQAIEDSYILSSVIIGALHTRAPITRTTEVYSSIRQPFGNGVLSASRNQGMLYEMTAPGFEHIQEGDSTVPFSRLSDMVAKVAEGWKWAWTTSIEGDRKRALAML</sequence>
<feature type="transmembrane region" description="Helical" evidence="4">
    <location>
        <begin position="6"/>
        <end position="25"/>
    </location>
</feature>
<dbReference type="InterPro" id="IPR036188">
    <property type="entry name" value="FAD/NAD-bd_sf"/>
</dbReference>
<dbReference type="Proteomes" id="UP000807353">
    <property type="component" value="Unassembled WGS sequence"/>
</dbReference>
<dbReference type="PANTHER" id="PTHR46720">
    <property type="entry name" value="HYDROXYLASE, PUTATIVE (AFU_ORTHOLOGUE AFUA_3G01460)-RELATED"/>
    <property type="match status" value="1"/>
</dbReference>
<evidence type="ECO:0000256" key="1">
    <source>
        <dbReference type="ARBA" id="ARBA00022630"/>
    </source>
</evidence>
<feature type="domain" description="FAD-binding" evidence="5">
    <location>
        <begin position="8"/>
        <end position="375"/>
    </location>
</feature>
<keyword evidence="4" id="KW-0472">Membrane</keyword>
<keyword evidence="7" id="KW-1185">Reference proteome</keyword>
<dbReference type="GO" id="GO:0044550">
    <property type="term" value="P:secondary metabolite biosynthetic process"/>
    <property type="evidence" value="ECO:0007669"/>
    <property type="project" value="TreeGrafter"/>
</dbReference>
<organism evidence="6 7">
    <name type="scientific">Collybia nuda</name>
    <dbReference type="NCBI Taxonomy" id="64659"/>
    <lineage>
        <taxon>Eukaryota</taxon>
        <taxon>Fungi</taxon>
        <taxon>Dikarya</taxon>
        <taxon>Basidiomycota</taxon>
        <taxon>Agaricomycotina</taxon>
        <taxon>Agaricomycetes</taxon>
        <taxon>Agaricomycetidae</taxon>
        <taxon>Agaricales</taxon>
        <taxon>Tricholomatineae</taxon>
        <taxon>Clitocybaceae</taxon>
        <taxon>Collybia</taxon>
    </lineage>
</organism>
<protein>
    <recommendedName>
        <fullName evidence="5">FAD-binding domain-containing protein</fullName>
    </recommendedName>
</protein>